<dbReference type="STRING" id="1579979.WM2015_2674"/>
<dbReference type="PATRIC" id="fig|1579979.3.peg.2731"/>
<dbReference type="AlphaFoldDB" id="A0A0K0XZH0"/>
<dbReference type="KEGG" id="wma:WM2015_2674"/>
<dbReference type="EMBL" id="CP012154">
    <property type="protein sequence ID" value="AKS43032.1"/>
    <property type="molecule type" value="Genomic_DNA"/>
</dbReference>
<evidence type="ECO:0000313" key="1">
    <source>
        <dbReference type="EMBL" id="AKS43032.1"/>
    </source>
</evidence>
<evidence type="ECO:0000313" key="2">
    <source>
        <dbReference type="Proteomes" id="UP000066624"/>
    </source>
</evidence>
<name>A0A0K0XZH0_9GAMM</name>
<dbReference type="RefSeq" id="WP_049726542.1">
    <property type="nucleotide sequence ID" value="NZ_CP012154.1"/>
</dbReference>
<gene>
    <name evidence="1" type="ORF">WM2015_2674</name>
</gene>
<organism evidence="1 2">
    <name type="scientific">Wenzhouxiangella marina</name>
    <dbReference type="NCBI Taxonomy" id="1579979"/>
    <lineage>
        <taxon>Bacteria</taxon>
        <taxon>Pseudomonadati</taxon>
        <taxon>Pseudomonadota</taxon>
        <taxon>Gammaproteobacteria</taxon>
        <taxon>Chromatiales</taxon>
        <taxon>Wenzhouxiangellaceae</taxon>
        <taxon>Wenzhouxiangella</taxon>
    </lineage>
</organism>
<protein>
    <submittedName>
        <fullName evidence="1">Uncharacterized protein</fullName>
    </submittedName>
</protein>
<proteinExistence type="predicted"/>
<sequence>MDREATAIELMESFAERSGLVGDQPPRRYLWTDAYAVCTFLALDLRRPERGFIHLARALVEQVHDLLGRHADSRRPLGGLDESTLAAYPTRAGLRIGKPLPERAPGQPFDEQLEWERDGQYFHYLTRWMHALERYALVSKEAEAHRWAVELCQTALAFVQRDAGGRPRAMVWKRSVDLDRVLVPSMGQHDPLDGWVTADELAASPLASDDERARLSKAAATYRSLDAPSAWPTADPLGLGGLMSAARRRWFDRRPGEGPAVQEVEALLHAAARGLQVWIASRSFDAPAAHRLPFRELGLVIGLHAIESIAADPDRNARAGRAARLLLDRAEALPDLSAFWCEAANRSVPSWTEHLDINAVMLAASLVAEE</sequence>
<keyword evidence="2" id="KW-1185">Reference proteome</keyword>
<reference evidence="2" key="1">
    <citation type="submission" date="2015-07" db="EMBL/GenBank/DDBJ databases">
        <authorList>
            <person name="Kim K.M."/>
        </authorList>
    </citation>
    <scope>NUCLEOTIDE SEQUENCE [LARGE SCALE GENOMIC DNA]</scope>
    <source>
        <strain evidence="2">KCTC 42284</strain>
    </source>
</reference>
<dbReference type="OrthoDB" id="5486200at2"/>
<accession>A0A0K0XZH0</accession>
<dbReference type="Proteomes" id="UP000066624">
    <property type="component" value="Chromosome"/>
</dbReference>